<keyword evidence="4" id="KW-0732">Signal</keyword>
<dbReference type="InterPro" id="IPR019931">
    <property type="entry name" value="LPXTG_anchor"/>
</dbReference>
<evidence type="ECO:0000259" key="7">
    <source>
        <dbReference type="PROSITE" id="PS50847"/>
    </source>
</evidence>
<proteinExistence type="predicted"/>
<evidence type="ECO:0000256" key="2">
    <source>
        <dbReference type="ARBA" id="ARBA00022512"/>
    </source>
</evidence>
<sequence>SGFTQVTPEPPTEPENPSPEQPSEPGQPENPSPEQPSEPGQPENPSPEQPSEPGQPENPSPEQPSEPGQPKNPSPEQPNNPSVPGVQNPEKPSLTPVTQPVHSNGNKAKPSQQQKALPETGETESHQGTLFGGILAALGALLFARKKRHDKKQSH</sequence>
<evidence type="ECO:0000313" key="10">
    <source>
        <dbReference type="Proteomes" id="UP000246800"/>
    </source>
</evidence>
<dbReference type="Proteomes" id="UP000246800">
    <property type="component" value="Unassembled WGS sequence"/>
</dbReference>
<feature type="domain" description="Gram-positive cocci surface proteins LPxTG" evidence="7">
    <location>
        <begin position="117"/>
        <end position="154"/>
    </location>
</feature>
<keyword evidence="5" id="KW-0572">Peptidoglycan-anchor</keyword>
<feature type="region of interest" description="Disordered" evidence="6">
    <location>
        <begin position="1"/>
        <end position="128"/>
    </location>
</feature>
<evidence type="ECO:0000256" key="3">
    <source>
        <dbReference type="ARBA" id="ARBA00022525"/>
    </source>
</evidence>
<evidence type="ECO:0000259" key="8">
    <source>
        <dbReference type="PROSITE" id="PS51020"/>
    </source>
</evidence>
<keyword evidence="2" id="KW-0134">Cell wall</keyword>
<feature type="domain" description="Spondin" evidence="8">
    <location>
        <begin position="1"/>
        <end position="31"/>
    </location>
</feature>
<protein>
    <submittedName>
        <fullName evidence="9">Adhesin</fullName>
    </submittedName>
</protein>
<name>A0A317YS36_STAPS</name>
<dbReference type="PROSITE" id="PS51020">
    <property type="entry name" value="SPONDIN"/>
    <property type="match status" value="1"/>
</dbReference>
<feature type="non-terminal residue" evidence="9">
    <location>
        <position position="1"/>
    </location>
</feature>
<accession>A0A317YS36</accession>
<feature type="compositionally biased region" description="Pro residues" evidence="6">
    <location>
        <begin position="8"/>
        <end position="22"/>
    </location>
</feature>
<feature type="compositionally biased region" description="Polar residues" evidence="6">
    <location>
        <begin position="95"/>
        <end position="115"/>
    </location>
</feature>
<evidence type="ECO:0000313" key="9">
    <source>
        <dbReference type="EMBL" id="PWZ74558.1"/>
    </source>
</evidence>
<gene>
    <name evidence="9" type="ORF">DD902_07785</name>
</gene>
<evidence type="ECO:0000256" key="1">
    <source>
        <dbReference type="ARBA" id="ARBA00004168"/>
    </source>
</evidence>
<evidence type="ECO:0000256" key="5">
    <source>
        <dbReference type="ARBA" id="ARBA00023088"/>
    </source>
</evidence>
<comment type="subcellular location">
    <subcellularLocation>
        <location evidence="1">Secreted</location>
        <location evidence="1">Cell wall</location>
        <topology evidence="1">Peptidoglycan-anchor</topology>
    </subcellularLocation>
</comment>
<evidence type="ECO:0000256" key="6">
    <source>
        <dbReference type="SAM" id="MobiDB-lite"/>
    </source>
</evidence>
<dbReference type="AlphaFoldDB" id="A0A317YS36"/>
<dbReference type="Pfam" id="PF00746">
    <property type="entry name" value="Gram_pos_anchor"/>
    <property type="match status" value="1"/>
</dbReference>
<dbReference type="RefSeq" id="WP_146699643.1">
    <property type="nucleotide sequence ID" value="NZ_QEIT01000035.1"/>
</dbReference>
<dbReference type="PROSITE" id="PS50847">
    <property type="entry name" value="GRAM_POS_ANCHORING"/>
    <property type="match status" value="1"/>
</dbReference>
<dbReference type="EMBL" id="QEIT01000035">
    <property type="protein sequence ID" value="PWZ74558.1"/>
    <property type="molecule type" value="Genomic_DNA"/>
</dbReference>
<organism evidence="9 10">
    <name type="scientific">Staphylococcus pseudintermedius</name>
    <dbReference type="NCBI Taxonomy" id="283734"/>
    <lineage>
        <taxon>Bacteria</taxon>
        <taxon>Bacillati</taxon>
        <taxon>Bacillota</taxon>
        <taxon>Bacilli</taxon>
        <taxon>Bacillales</taxon>
        <taxon>Staphylococcaceae</taxon>
        <taxon>Staphylococcus</taxon>
        <taxon>Staphylococcus intermedius group</taxon>
    </lineage>
</organism>
<dbReference type="InterPro" id="IPR009465">
    <property type="entry name" value="Spondin_N"/>
</dbReference>
<dbReference type="NCBIfam" id="TIGR01167">
    <property type="entry name" value="LPXTG_anchor"/>
    <property type="match status" value="1"/>
</dbReference>
<comment type="caution">
    <text evidence="9">The sequence shown here is derived from an EMBL/GenBank/DDBJ whole genome shotgun (WGS) entry which is preliminary data.</text>
</comment>
<keyword evidence="3" id="KW-0964">Secreted</keyword>
<evidence type="ECO:0000256" key="4">
    <source>
        <dbReference type="ARBA" id="ARBA00022729"/>
    </source>
</evidence>
<reference evidence="9 10" key="1">
    <citation type="journal article" date="2018" name="Vet. Microbiol.">
        <title>Clonal diversity and geographic distribution of methicillin-resistant Staphylococcus pseudintermedius from Australian animals: Discovery of novel sequence types.</title>
        <authorList>
            <person name="Worthing K.A."/>
            <person name="Abraham S."/>
            <person name="Coombs G.W."/>
            <person name="Pang S."/>
            <person name="Saputra S."/>
            <person name="Jordan D."/>
            <person name="Trott D.J."/>
            <person name="Norris J.M."/>
        </authorList>
    </citation>
    <scope>NUCLEOTIDE SEQUENCE [LARGE SCALE GENOMIC DNA]</scope>
    <source>
        <strain evidence="9 10">ST525 1</strain>
    </source>
</reference>